<dbReference type="InterPro" id="IPR051782">
    <property type="entry name" value="ABC_Transporter_VariousFunc"/>
</dbReference>
<name>A0A9X2CSH4_9BACI</name>
<reference evidence="6" key="1">
    <citation type="submission" date="2022-02" db="EMBL/GenBank/DDBJ databases">
        <title>Halalkalibacter sp. nov. isolated from Lonar Lake, India.</title>
        <authorList>
            <person name="Joshi A."/>
            <person name="Thite S."/>
            <person name="Lodha T."/>
        </authorList>
    </citation>
    <scope>NUCLEOTIDE SEQUENCE</scope>
    <source>
        <strain evidence="6">MEB205</strain>
    </source>
</reference>
<dbReference type="GO" id="GO:0016887">
    <property type="term" value="F:ATP hydrolysis activity"/>
    <property type="evidence" value="ECO:0007669"/>
    <property type="project" value="InterPro"/>
</dbReference>
<dbReference type="InterPro" id="IPR003439">
    <property type="entry name" value="ABC_transporter-like_ATP-bd"/>
</dbReference>
<accession>A0A9X2CSH4</accession>
<dbReference type="SMART" id="SM00382">
    <property type="entry name" value="AAA"/>
    <property type="match status" value="1"/>
</dbReference>
<dbReference type="PROSITE" id="PS50893">
    <property type="entry name" value="ABC_TRANSPORTER_2"/>
    <property type="match status" value="1"/>
</dbReference>
<dbReference type="PANTHER" id="PTHR42939">
    <property type="entry name" value="ABC TRANSPORTER ATP-BINDING PROTEIN ALBC-RELATED"/>
    <property type="match status" value="1"/>
</dbReference>
<keyword evidence="2" id="KW-0547">Nucleotide-binding</keyword>
<dbReference type="InterPro" id="IPR017871">
    <property type="entry name" value="ABC_transporter-like_CS"/>
</dbReference>
<gene>
    <name evidence="6" type="ORF">MF646_09540</name>
</gene>
<evidence type="ECO:0000313" key="6">
    <source>
        <dbReference type="EMBL" id="MCL7747361.1"/>
    </source>
</evidence>
<dbReference type="InterPro" id="IPR003593">
    <property type="entry name" value="AAA+_ATPase"/>
</dbReference>
<evidence type="ECO:0000313" key="7">
    <source>
        <dbReference type="Proteomes" id="UP001139150"/>
    </source>
</evidence>
<keyword evidence="3 6" id="KW-0067">ATP-binding</keyword>
<evidence type="ECO:0000259" key="5">
    <source>
        <dbReference type="PROSITE" id="PS50893"/>
    </source>
</evidence>
<dbReference type="RefSeq" id="WP_250096265.1">
    <property type="nucleotide sequence ID" value="NZ_JAKRYL010000008.1"/>
</dbReference>
<dbReference type="AlphaFoldDB" id="A0A9X2CSH4"/>
<feature type="coiled-coil region" evidence="4">
    <location>
        <begin position="248"/>
        <end position="275"/>
    </location>
</feature>
<dbReference type="PROSITE" id="PS00211">
    <property type="entry name" value="ABC_TRANSPORTER_1"/>
    <property type="match status" value="1"/>
</dbReference>
<organism evidence="6 7">
    <name type="scientific">Halalkalibacter alkaliphilus</name>
    <dbReference type="NCBI Taxonomy" id="2917993"/>
    <lineage>
        <taxon>Bacteria</taxon>
        <taxon>Bacillati</taxon>
        <taxon>Bacillota</taxon>
        <taxon>Bacilli</taxon>
        <taxon>Bacillales</taxon>
        <taxon>Bacillaceae</taxon>
        <taxon>Halalkalibacter</taxon>
    </lineage>
</organism>
<dbReference type="EMBL" id="JAKRYL010000008">
    <property type="protein sequence ID" value="MCL7747361.1"/>
    <property type="molecule type" value="Genomic_DNA"/>
</dbReference>
<keyword evidence="4" id="KW-0175">Coiled coil</keyword>
<keyword evidence="7" id="KW-1185">Reference proteome</keyword>
<dbReference type="InterPro" id="IPR027417">
    <property type="entry name" value="P-loop_NTPase"/>
</dbReference>
<protein>
    <submittedName>
        <fullName evidence="6">ABC transporter ATP-binding protein</fullName>
    </submittedName>
</protein>
<sequence>MTSSLLTTTALTKKYKKFTLGPIDFKVETGTAIAIVGANGSGKSTFFRLLMNLIQPNSGSVHVFNHIFGENEAEIKKQIGYAGELLEPFGHLTIRELASFVSFWYPNWDPKYFRYLIKRYQIDESKKYAKCSKGMKKKVEFILSLTHHPNLLILDEPSAGVDIISQKKMKEDLIQFMESGNRSLILATHSIDEVKSICDWITVFHEGEIIQAFDKDEIFEKWGRIWVSQVTDKIREHPNVIEVSSTPLQIVTNDLRKLENDLKNEHIQITHVQKLTLEEGLEYLIGKELTAKAD</sequence>
<dbReference type="PANTHER" id="PTHR42939:SF1">
    <property type="entry name" value="ABC TRANSPORTER ATP-BINDING PROTEIN ALBC-RELATED"/>
    <property type="match status" value="1"/>
</dbReference>
<dbReference type="Pfam" id="PF00005">
    <property type="entry name" value="ABC_tran"/>
    <property type="match status" value="1"/>
</dbReference>
<dbReference type="SUPFAM" id="SSF52540">
    <property type="entry name" value="P-loop containing nucleoside triphosphate hydrolases"/>
    <property type="match status" value="1"/>
</dbReference>
<dbReference type="Proteomes" id="UP001139150">
    <property type="component" value="Unassembled WGS sequence"/>
</dbReference>
<comment type="caution">
    <text evidence="6">The sequence shown here is derived from an EMBL/GenBank/DDBJ whole genome shotgun (WGS) entry which is preliminary data.</text>
</comment>
<feature type="domain" description="ABC transporter" evidence="5">
    <location>
        <begin position="5"/>
        <end position="231"/>
    </location>
</feature>
<evidence type="ECO:0000256" key="3">
    <source>
        <dbReference type="ARBA" id="ARBA00022840"/>
    </source>
</evidence>
<evidence type="ECO:0000256" key="2">
    <source>
        <dbReference type="ARBA" id="ARBA00022741"/>
    </source>
</evidence>
<evidence type="ECO:0000256" key="4">
    <source>
        <dbReference type="SAM" id="Coils"/>
    </source>
</evidence>
<keyword evidence="1" id="KW-0813">Transport</keyword>
<dbReference type="CDD" id="cd03230">
    <property type="entry name" value="ABC_DR_subfamily_A"/>
    <property type="match status" value="1"/>
</dbReference>
<proteinExistence type="predicted"/>
<dbReference type="GO" id="GO:0005524">
    <property type="term" value="F:ATP binding"/>
    <property type="evidence" value="ECO:0007669"/>
    <property type="project" value="UniProtKB-KW"/>
</dbReference>
<dbReference type="Gene3D" id="3.40.50.300">
    <property type="entry name" value="P-loop containing nucleotide triphosphate hydrolases"/>
    <property type="match status" value="1"/>
</dbReference>
<evidence type="ECO:0000256" key="1">
    <source>
        <dbReference type="ARBA" id="ARBA00022448"/>
    </source>
</evidence>